<dbReference type="Gene3D" id="1.20.1250.20">
    <property type="entry name" value="MFS general substrate transporter like domains"/>
    <property type="match status" value="1"/>
</dbReference>
<dbReference type="PANTHER" id="PTHR42718:SF42">
    <property type="entry name" value="EXPORT PROTEIN"/>
    <property type="match status" value="1"/>
</dbReference>
<evidence type="ECO:0000256" key="3">
    <source>
        <dbReference type="ARBA" id="ARBA00022475"/>
    </source>
</evidence>
<feature type="transmembrane region" description="Helical" evidence="7">
    <location>
        <begin position="435"/>
        <end position="454"/>
    </location>
</feature>
<accession>A0A563EZW1</accession>
<dbReference type="AlphaFoldDB" id="A0A563EZW1"/>
<feature type="transmembrane region" description="Helical" evidence="7">
    <location>
        <begin position="201"/>
        <end position="223"/>
    </location>
</feature>
<dbReference type="PROSITE" id="PS00216">
    <property type="entry name" value="SUGAR_TRANSPORT_1"/>
    <property type="match status" value="1"/>
</dbReference>
<dbReference type="PROSITE" id="PS50850">
    <property type="entry name" value="MFS"/>
    <property type="match status" value="1"/>
</dbReference>
<dbReference type="PRINTS" id="PR01036">
    <property type="entry name" value="TCRTETB"/>
</dbReference>
<dbReference type="InterPro" id="IPR011701">
    <property type="entry name" value="MFS"/>
</dbReference>
<feature type="domain" description="Major facilitator superfamily (MFS) profile" evidence="8">
    <location>
        <begin position="48"/>
        <end position="511"/>
    </location>
</feature>
<feature type="transmembrane region" description="Helical" evidence="7">
    <location>
        <begin position="367"/>
        <end position="386"/>
    </location>
</feature>
<evidence type="ECO:0000256" key="5">
    <source>
        <dbReference type="ARBA" id="ARBA00022989"/>
    </source>
</evidence>
<dbReference type="NCBIfam" id="TIGR00711">
    <property type="entry name" value="efflux_EmrB"/>
    <property type="match status" value="1"/>
</dbReference>
<dbReference type="EMBL" id="VOBR01000003">
    <property type="protein sequence ID" value="TWP53260.1"/>
    <property type="molecule type" value="Genomic_DNA"/>
</dbReference>
<keyword evidence="2" id="KW-0813">Transport</keyword>
<keyword evidence="6 7" id="KW-0472">Membrane</keyword>
<dbReference type="GO" id="GO:0005886">
    <property type="term" value="C:plasma membrane"/>
    <property type="evidence" value="ECO:0007669"/>
    <property type="project" value="UniProtKB-SubCell"/>
</dbReference>
<dbReference type="OrthoDB" id="9781469at2"/>
<feature type="transmembrane region" description="Helical" evidence="7">
    <location>
        <begin position="303"/>
        <end position="322"/>
    </location>
</feature>
<feature type="transmembrane region" description="Helical" evidence="7">
    <location>
        <begin position="235"/>
        <end position="253"/>
    </location>
</feature>
<proteinExistence type="predicted"/>
<evidence type="ECO:0000256" key="7">
    <source>
        <dbReference type="SAM" id="Phobius"/>
    </source>
</evidence>
<dbReference type="InterPro" id="IPR020846">
    <property type="entry name" value="MFS_dom"/>
</dbReference>
<feature type="transmembrane region" description="Helical" evidence="7">
    <location>
        <begin position="173"/>
        <end position="195"/>
    </location>
</feature>
<dbReference type="Pfam" id="PF07690">
    <property type="entry name" value="MFS_1"/>
    <property type="match status" value="1"/>
</dbReference>
<feature type="transmembrane region" description="Helical" evidence="7">
    <location>
        <begin position="265"/>
        <end position="282"/>
    </location>
</feature>
<evidence type="ECO:0000256" key="2">
    <source>
        <dbReference type="ARBA" id="ARBA00022448"/>
    </source>
</evidence>
<evidence type="ECO:0000256" key="1">
    <source>
        <dbReference type="ARBA" id="ARBA00004651"/>
    </source>
</evidence>
<dbReference type="PANTHER" id="PTHR42718">
    <property type="entry name" value="MAJOR FACILITATOR SUPERFAMILY MULTIDRUG TRANSPORTER MFSC"/>
    <property type="match status" value="1"/>
</dbReference>
<evidence type="ECO:0000256" key="6">
    <source>
        <dbReference type="ARBA" id="ARBA00023136"/>
    </source>
</evidence>
<evidence type="ECO:0000256" key="4">
    <source>
        <dbReference type="ARBA" id="ARBA00022692"/>
    </source>
</evidence>
<evidence type="ECO:0000313" key="9">
    <source>
        <dbReference type="EMBL" id="TWP53260.1"/>
    </source>
</evidence>
<keyword evidence="5 7" id="KW-1133">Transmembrane helix</keyword>
<protein>
    <submittedName>
        <fullName evidence="9">MFS transporter</fullName>
    </submittedName>
</protein>
<dbReference type="InterPro" id="IPR005829">
    <property type="entry name" value="Sugar_transporter_CS"/>
</dbReference>
<dbReference type="InterPro" id="IPR036259">
    <property type="entry name" value="MFS_trans_sf"/>
</dbReference>
<dbReference type="Gene3D" id="1.20.1720.10">
    <property type="entry name" value="Multidrug resistance protein D"/>
    <property type="match status" value="1"/>
</dbReference>
<comment type="subcellular location">
    <subcellularLocation>
        <location evidence="1">Cell membrane</location>
        <topology evidence="1">Multi-pass membrane protein</topology>
    </subcellularLocation>
</comment>
<feature type="transmembrane region" description="Helical" evidence="7">
    <location>
        <begin position="114"/>
        <end position="133"/>
    </location>
</feature>
<sequence>MPLGFAAGGLSLSSVLVRCKLLVHRKGDDMTTTDEKVGVHPHPQRWAVLGVLCLSVMVVVLDNTVLNVAIPSISTGLGASTADIQWMINAYSLVLAGLLLTTGALSDRFGRKRSLLGGLLLFGAGSAVAAYAGSSEALIAARGFMGLGAAFLMPGTLAVLMQLFDEKERPKAIGIWAAVTSLGFAAGPVIGGFLINHFWWGSVFLINVPVAIAAIAAVALLVPESKDPTVRKPDVLGSVLSTIGMVALVWSVISIPEHGWGSVRVLTSLGIGVVAMTAFALWERRTPEPMLDLGFFKDRRFTGAVASGVLASFGMGGSLFLLTQHLQGVLGYTPLEAGIRVAPMAIALLVTSNVLGPITMKLGAGRAMLLGMTIVSGGVVLLAYGGSYGPTLAGLILIGVGVGIAQPVAVNALMGSIPPERAGIASGLSGTLTELGNSFGIAVLGALLSARFAASLPDGVPSRSLTGALHSGADITVVREAFAGGMTTSLLIGALAVFLGGVVSSVLLRRA</sequence>
<dbReference type="SUPFAM" id="SSF103473">
    <property type="entry name" value="MFS general substrate transporter"/>
    <property type="match status" value="1"/>
</dbReference>
<keyword evidence="3" id="KW-1003">Cell membrane</keyword>
<keyword evidence="4 7" id="KW-0812">Transmembrane</keyword>
<evidence type="ECO:0000259" key="8">
    <source>
        <dbReference type="PROSITE" id="PS50850"/>
    </source>
</evidence>
<dbReference type="GO" id="GO:0022857">
    <property type="term" value="F:transmembrane transporter activity"/>
    <property type="evidence" value="ECO:0007669"/>
    <property type="project" value="InterPro"/>
</dbReference>
<dbReference type="CDD" id="cd17321">
    <property type="entry name" value="MFS_MMR_MDR_like"/>
    <property type="match status" value="1"/>
</dbReference>
<gene>
    <name evidence="9" type="ORF">FKR81_04635</name>
</gene>
<dbReference type="Proteomes" id="UP000316639">
    <property type="component" value="Unassembled WGS sequence"/>
</dbReference>
<feature type="transmembrane region" description="Helical" evidence="7">
    <location>
        <begin position="46"/>
        <end position="66"/>
    </location>
</feature>
<feature type="transmembrane region" description="Helical" evidence="7">
    <location>
        <begin position="337"/>
        <end position="355"/>
    </location>
</feature>
<organism evidence="9 10">
    <name type="scientific">Lentzea tibetensis</name>
    <dbReference type="NCBI Taxonomy" id="2591470"/>
    <lineage>
        <taxon>Bacteria</taxon>
        <taxon>Bacillati</taxon>
        <taxon>Actinomycetota</taxon>
        <taxon>Actinomycetes</taxon>
        <taxon>Pseudonocardiales</taxon>
        <taxon>Pseudonocardiaceae</taxon>
        <taxon>Lentzea</taxon>
    </lineage>
</organism>
<name>A0A563EZW1_9PSEU</name>
<feature type="transmembrane region" description="Helical" evidence="7">
    <location>
        <begin position="490"/>
        <end position="508"/>
    </location>
</feature>
<comment type="caution">
    <text evidence="9">The sequence shown here is derived from an EMBL/GenBank/DDBJ whole genome shotgun (WGS) entry which is preliminary data.</text>
</comment>
<reference evidence="9 10" key="1">
    <citation type="submission" date="2019-07" db="EMBL/GenBank/DDBJ databases">
        <title>Lentzea xizangensis sp. nov., isolated from Qinghai-Tibetan Plateau Soils.</title>
        <authorList>
            <person name="Huang J."/>
        </authorList>
    </citation>
    <scope>NUCLEOTIDE SEQUENCE [LARGE SCALE GENOMIC DNA]</scope>
    <source>
        <strain evidence="9 10">FXJ1.1311</strain>
    </source>
</reference>
<feature type="transmembrane region" description="Helical" evidence="7">
    <location>
        <begin position="86"/>
        <end position="105"/>
    </location>
</feature>
<keyword evidence="10" id="KW-1185">Reference proteome</keyword>
<dbReference type="InterPro" id="IPR004638">
    <property type="entry name" value="EmrB-like"/>
</dbReference>
<evidence type="ECO:0000313" key="10">
    <source>
        <dbReference type="Proteomes" id="UP000316639"/>
    </source>
</evidence>
<feature type="transmembrane region" description="Helical" evidence="7">
    <location>
        <begin position="139"/>
        <end position="161"/>
    </location>
</feature>
<feature type="transmembrane region" description="Helical" evidence="7">
    <location>
        <begin position="392"/>
        <end position="414"/>
    </location>
</feature>